<proteinExistence type="predicted"/>
<reference evidence="3" key="2">
    <citation type="submission" date="2013-07" db="EMBL/GenBank/DDBJ databases">
        <authorList>
            <person name="Morais-Silva F.O."/>
            <person name="Rezende A.M."/>
            <person name="Pimentel C."/>
            <person name="Resende D.M."/>
            <person name="Santos C.I."/>
            <person name="Clemente C."/>
            <person name="de Oliveira L.M."/>
            <person name="da Silva S.M."/>
            <person name="Costa D.A."/>
            <person name="Varela-Raposo A."/>
            <person name="Horacio E.C.A."/>
            <person name="Matos M."/>
            <person name="Flores O."/>
            <person name="Ruiz J.C."/>
            <person name="Rodrigues-Pousada C."/>
        </authorList>
    </citation>
    <scope>NUCLEOTIDE SEQUENCE [LARGE SCALE GENOMIC DNA]</scope>
    <source>
        <strain evidence="3">ATCC 19364 / DSM 1382 / NCIMB 9332 / VKM B-1759</strain>
    </source>
</reference>
<dbReference type="HOGENOM" id="CLU_090664_1_3_7"/>
<sequence>MTKQEMVDLFRQKAELVSAKVIPIASMKDAYAYAIDACVNKEACQLLISGCGEAISDTAGALCEQKPAPRIVAAPQLKDKELKAFTKLTEERGIQVLTQGMRQHLAGIDVAFTTCDYGIAETGSIVIDSASEELRLATMIAEVHVAVLRLKDLVHMAYDVEQQLDARMKKAPSYMAFITGASRTADIERVLAIGVHGPLELHILLLED</sequence>
<evidence type="ECO:0000313" key="3">
    <source>
        <dbReference type="Proteomes" id="UP000016587"/>
    </source>
</evidence>
<dbReference type="EMBL" id="CP006585">
    <property type="protein sequence ID" value="AGW13263.1"/>
    <property type="molecule type" value="Genomic_DNA"/>
</dbReference>
<dbReference type="InterPro" id="IPR037171">
    <property type="entry name" value="NagB/RpiA_transferase-like"/>
</dbReference>
<dbReference type="KEGG" id="dgg:DGI_1417"/>
<dbReference type="Proteomes" id="UP000016587">
    <property type="component" value="Chromosome"/>
</dbReference>
<dbReference type="OrthoDB" id="9794187at2"/>
<gene>
    <name evidence="2" type="ORF">DGI_1417</name>
</gene>
<name>T2GAE4_MEGG1</name>
<feature type="domain" description="LUD" evidence="1">
    <location>
        <begin position="9"/>
        <end position="206"/>
    </location>
</feature>
<dbReference type="PANTHER" id="PTHR43682:SF1">
    <property type="entry name" value="LACTATE UTILIZATION PROTEIN C"/>
    <property type="match status" value="1"/>
</dbReference>
<dbReference type="PANTHER" id="PTHR43682">
    <property type="entry name" value="LACTATE UTILIZATION PROTEIN C"/>
    <property type="match status" value="1"/>
</dbReference>
<dbReference type="eggNOG" id="COG1556">
    <property type="taxonomic scope" value="Bacteria"/>
</dbReference>
<reference evidence="2 3" key="1">
    <citation type="journal article" date="2013" name="J. Bacteriol.">
        <title>Roles of HynAB and Ech, the only two hydrogenases found in the model sulfate reducer Desulfovibrio gigas.</title>
        <authorList>
            <person name="Morais-Silva F.O."/>
            <person name="Santos C.I."/>
            <person name="Rodrigues R."/>
            <person name="Pereira I.A."/>
            <person name="Rodrigues-Pousada C."/>
        </authorList>
    </citation>
    <scope>NUCLEOTIDE SEQUENCE [LARGE SCALE GENOMIC DNA]</scope>
    <source>
        <strain evidence="3">ATCC 19364 / DSM 1382 / NCIMB 9332 / VKM B-1759</strain>
    </source>
</reference>
<organism evidence="2 3">
    <name type="scientific">Megalodesulfovibrio gigas (strain ATCC 19364 / DSM 1382 / NCIMB 9332 / VKM B-1759)</name>
    <name type="common">Desulfovibrio gigas</name>
    <dbReference type="NCBI Taxonomy" id="1121448"/>
    <lineage>
        <taxon>Bacteria</taxon>
        <taxon>Pseudomonadati</taxon>
        <taxon>Thermodesulfobacteriota</taxon>
        <taxon>Desulfovibrionia</taxon>
        <taxon>Desulfovibrionales</taxon>
        <taxon>Desulfovibrionaceae</taxon>
        <taxon>Megalodesulfovibrio</taxon>
    </lineage>
</organism>
<evidence type="ECO:0000259" key="1">
    <source>
        <dbReference type="Pfam" id="PF02589"/>
    </source>
</evidence>
<dbReference type="InterPro" id="IPR024185">
    <property type="entry name" value="FTHF_cligase-like_sf"/>
</dbReference>
<dbReference type="RefSeq" id="WP_021760064.1">
    <property type="nucleotide sequence ID" value="NC_022444.1"/>
</dbReference>
<dbReference type="STRING" id="1121448.DGI_1417"/>
<keyword evidence="3" id="KW-1185">Reference proteome</keyword>
<accession>T2GAE4</accession>
<dbReference type="PATRIC" id="fig|1121448.10.peg.1413"/>
<dbReference type="AlphaFoldDB" id="T2GAE4"/>
<protein>
    <submittedName>
        <fullName evidence="2">Putative Lactate utilization protein B/C</fullName>
    </submittedName>
</protein>
<dbReference type="SUPFAM" id="SSF100950">
    <property type="entry name" value="NagB/RpiA/CoA transferase-like"/>
    <property type="match status" value="1"/>
</dbReference>
<dbReference type="InterPro" id="IPR003741">
    <property type="entry name" value="LUD_dom"/>
</dbReference>
<evidence type="ECO:0000313" key="2">
    <source>
        <dbReference type="EMBL" id="AGW13263.1"/>
    </source>
</evidence>
<dbReference type="Pfam" id="PF02589">
    <property type="entry name" value="LUD_dom"/>
    <property type="match status" value="1"/>
</dbReference>
<dbReference type="Gene3D" id="3.40.50.10420">
    <property type="entry name" value="NagB/RpiA/CoA transferase-like"/>
    <property type="match status" value="1"/>
</dbReference>